<dbReference type="RefSeq" id="WP_066465802.1">
    <property type="nucleotide sequence ID" value="NZ_MATO01000056.1"/>
</dbReference>
<dbReference type="InterPro" id="IPR006665">
    <property type="entry name" value="OmpA-like"/>
</dbReference>
<dbReference type="Gene3D" id="3.30.1330.60">
    <property type="entry name" value="OmpA-like domain"/>
    <property type="match status" value="1"/>
</dbReference>
<feature type="domain" description="OmpA-like" evidence="3">
    <location>
        <begin position="77"/>
        <end position="210"/>
    </location>
</feature>
<feature type="transmembrane region" description="Helical" evidence="2">
    <location>
        <begin position="12"/>
        <end position="35"/>
    </location>
</feature>
<keyword evidence="4" id="KW-0282">Flagellum</keyword>
<keyword evidence="1 2" id="KW-0472">Membrane</keyword>
<keyword evidence="2" id="KW-1133">Transmembrane helix</keyword>
<sequence>MKRKGSTAPNYWMSFADLMSALLMVFVLLLVVVVLDYREDLAQKEEQIEEITSVKSDIIAALMQEFDNSNINLEIDPNTGAIQLATNILYDYNSSELTEEGVETLAQFIPKYLDILLQDKYRHEISTIIVEGHADNTGEYLSNLALSQERAFSVLRTIYSDDFPDFEQKEYSKKVVTANGRSSVVPIFTEVGAYDADASRRVEFLFRLKEDEKIDEIQKLVDDN</sequence>
<keyword evidence="4" id="KW-0966">Cell projection</keyword>
<dbReference type="PROSITE" id="PS51123">
    <property type="entry name" value="OMPA_2"/>
    <property type="match status" value="1"/>
</dbReference>
<accession>A0A1C0YJD7</accession>
<evidence type="ECO:0000259" key="3">
    <source>
        <dbReference type="PROSITE" id="PS51123"/>
    </source>
</evidence>
<keyword evidence="4" id="KW-0969">Cilium</keyword>
<dbReference type="SUPFAM" id="SSF103088">
    <property type="entry name" value="OmpA-like"/>
    <property type="match status" value="1"/>
</dbReference>
<dbReference type="Proteomes" id="UP000093482">
    <property type="component" value="Unassembled WGS sequence"/>
</dbReference>
<protein>
    <submittedName>
        <fullName evidence="4">Flagellar motor protein MotB</fullName>
    </submittedName>
</protein>
<dbReference type="EMBL" id="MATO01000056">
    <property type="protein sequence ID" value="OCS87280.1"/>
    <property type="molecule type" value="Genomic_DNA"/>
</dbReference>
<organism evidence="4 5">
    <name type="scientific">Caryophanon latum</name>
    <dbReference type="NCBI Taxonomy" id="33977"/>
    <lineage>
        <taxon>Bacteria</taxon>
        <taxon>Bacillati</taxon>
        <taxon>Bacillota</taxon>
        <taxon>Bacilli</taxon>
        <taxon>Bacillales</taxon>
        <taxon>Caryophanaceae</taxon>
        <taxon>Caryophanon</taxon>
    </lineage>
</organism>
<reference evidence="4 5" key="1">
    <citation type="submission" date="2016-07" db="EMBL/GenBank/DDBJ databases">
        <title>Caryophanon latum genome sequencing.</title>
        <authorList>
            <person name="Verma A."/>
            <person name="Pal Y."/>
            <person name="Krishnamurthi S."/>
        </authorList>
    </citation>
    <scope>NUCLEOTIDE SEQUENCE [LARGE SCALE GENOMIC DNA]</scope>
    <source>
        <strain evidence="4 5">DSM 14151</strain>
    </source>
</reference>
<dbReference type="InterPro" id="IPR050330">
    <property type="entry name" value="Bact_OuterMem_StrucFunc"/>
</dbReference>
<evidence type="ECO:0000256" key="1">
    <source>
        <dbReference type="PROSITE-ProRule" id="PRU00473"/>
    </source>
</evidence>
<comment type="caution">
    <text evidence="4">The sequence shown here is derived from an EMBL/GenBank/DDBJ whole genome shotgun (WGS) entry which is preliminary data.</text>
</comment>
<evidence type="ECO:0000313" key="4">
    <source>
        <dbReference type="EMBL" id="OCS87280.1"/>
    </source>
</evidence>
<dbReference type="PANTHER" id="PTHR30329:SF20">
    <property type="entry name" value="EXPORTED PROTEIN"/>
    <property type="match status" value="1"/>
</dbReference>
<dbReference type="AlphaFoldDB" id="A0A1C0YJD7"/>
<dbReference type="CDD" id="cd07185">
    <property type="entry name" value="OmpA_C-like"/>
    <property type="match status" value="1"/>
</dbReference>
<dbReference type="PANTHER" id="PTHR30329">
    <property type="entry name" value="STATOR ELEMENT OF FLAGELLAR MOTOR COMPLEX"/>
    <property type="match status" value="1"/>
</dbReference>
<proteinExistence type="predicted"/>
<evidence type="ECO:0000313" key="5">
    <source>
        <dbReference type="Proteomes" id="UP000093482"/>
    </source>
</evidence>
<dbReference type="InterPro" id="IPR036737">
    <property type="entry name" value="OmpA-like_sf"/>
</dbReference>
<evidence type="ECO:0000256" key="2">
    <source>
        <dbReference type="SAM" id="Phobius"/>
    </source>
</evidence>
<keyword evidence="5" id="KW-1185">Reference proteome</keyword>
<dbReference type="GO" id="GO:0016020">
    <property type="term" value="C:membrane"/>
    <property type="evidence" value="ECO:0007669"/>
    <property type="project" value="UniProtKB-UniRule"/>
</dbReference>
<keyword evidence="2" id="KW-0812">Transmembrane</keyword>
<gene>
    <name evidence="4" type="ORF">A6K76_02615</name>
</gene>
<name>A0A1C0YJD7_9BACL</name>